<accession>D4LZ42</accession>
<organism evidence="7 8">
    <name type="scientific">[Ruminococcus] torques L2-14</name>
    <dbReference type="NCBI Taxonomy" id="657313"/>
    <lineage>
        <taxon>Bacteria</taxon>
        <taxon>Bacillati</taxon>
        <taxon>Bacillota</taxon>
        <taxon>Clostridia</taxon>
        <taxon>Lachnospirales</taxon>
        <taxon>Lachnospiraceae</taxon>
        <taxon>Mediterraneibacter</taxon>
    </lineage>
</organism>
<dbReference type="InterPro" id="IPR039425">
    <property type="entry name" value="RNA_pol_sigma-70-like"/>
</dbReference>
<dbReference type="InterPro" id="IPR036388">
    <property type="entry name" value="WH-like_DNA-bd_sf"/>
</dbReference>
<dbReference type="GO" id="GO:0016987">
    <property type="term" value="F:sigma factor activity"/>
    <property type="evidence" value="ECO:0007669"/>
    <property type="project" value="UniProtKB-KW"/>
</dbReference>
<keyword evidence="4" id="KW-0804">Transcription</keyword>
<dbReference type="PANTHER" id="PTHR43133:SF51">
    <property type="entry name" value="RNA POLYMERASE SIGMA FACTOR"/>
    <property type="match status" value="1"/>
</dbReference>
<dbReference type="Pfam" id="PF04542">
    <property type="entry name" value="Sigma70_r2"/>
    <property type="match status" value="1"/>
</dbReference>
<dbReference type="EMBL" id="FP929055">
    <property type="protein sequence ID" value="CBL27052.1"/>
    <property type="molecule type" value="Genomic_DNA"/>
</dbReference>
<dbReference type="SUPFAM" id="SSF88946">
    <property type="entry name" value="Sigma2 domain of RNA polymerase sigma factors"/>
    <property type="match status" value="1"/>
</dbReference>
<feature type="domain" description="RNA polymerase sigma-70 region 2" evidence="5">
    <location>
        <begin position="19"/>
        <end position="86"/>
    </location>
</feature>
<dbReference type="GO" id="GO:0006352">
    <property type="term" value="P:DNA-templated transcription initiation"/>
    <property type="evidence" value="ECO:0007669"/>
    <property type="project" value="InterPro"/>
</dbReference>
<evidence type="ECO:0000259" key="5">
    <source>
        <dbReference type="Pfam" id="PF04542"/>
    </source>
</evidence>
<dbReference type="Gene3D" id="1.10.10.10">
    <property type="entry name" value="Winged helix-like DNA-binding domain superfamily/Winged helix DNA-binding domain"/>
    <property type="match status" value="1"/>
</dbReference>
<dbReference type="KEGG" id="rto:RTO_25850"/>
<evidence type="ECO:0000256" key="2">
    <source>
        <dbReference type="ARBA" id="ARBA00023015"/>
    </source>
</evidence>
<name>D4LZ42_9FIRM</name>
<dbReference type="InterPro" id="IPR013249">
    <property type="entry name" value="RNA_pol_sigma70_r4_t2"/>
</dbReference>
<dbReference type="RefSeq" id="WP_015529630.1">
    <property type="nucleotide sequence ID" value="NC_021015.1"/>
</dbReference>
<evidence type="ECO:0000256" key="1">
    <source>
        <dbReference type="ARBA" id="ARBA00010641"/>
    </source>
</evidence>
<keyword evidence="3" id="KW-0731">Sigma factor</keyword>
<dbReference type="InterPro" id="IPR007627">
    <property type="entry name" value="RNA_pol_sigma70_r2"/>
</dbReference>
<keyword evidence="2" id="KW-0805">Transcription regulation</keyword>
<dbReference type="STRING" id="33039.ERS852502_02702"/>
<reference evidence="7 8" key="2">
    <citation type="submission" date="2010-03" db="EMBL/GenBank/DDBJ databases">
        <authorList>
            <person name="Pajon A."/>
        </authorList>
    </citation>
    <scope>NUCLEOTIDE SEQUENCE [LARGE SCALE GENOMIC DNA]</scope>
    <source>
        <strain evidence="7 8">L2-14</strain>
    </source>
</reference>
<evidence type="ECO:0000256" key="3">
    <source>
        <dbReference type="ARBA" id="ARBA00023082"/>
    </source>
</evidence>
<dbReference type="Pfam" id="PF08281">
    <property type="entry name" value="Sigma70_r4_2"/>
    <property type="match status" value="1"/>
</dbReference>
<dbReference type="SUPFAM" id="SSF88659">
    <property type="entry name" value="Sigma3 and sigma4 domains of RNA polymerase sigma factors"/>
    <property type="match status" value="1"/>
</dbReference>
<gene>
    <name evidence="7" type="ORF">RTO_25850</name>
</gene>
<sequence>MKSLVRQAQRGDDQAFVELIEENKQTMYKVAVGILRNDSDAADAIQESILTCYERMTELKKPQYFKTWLLRILINNCNQMLRERKKVIGIEQYYGTEDGKGKNGEEKIAAPPEAETTNEDFLELLDQMEQQYRVVLILYYVEEMSIREISQTLQMNENTVKTRLSRGARSI</sequence>
<dbReference type="NCBIfam" id="TIGR02937">
    <property type="entry name" value="sigma70-ECF"/>
    <property type="match status" value="1"/>
</dbReference>
<dbReference type="GO" id="GO:0003677">
    <property type="term" value="F:DNA binding"/>
    <property type="evidence" value="ECO:0007669"/>
    <property type="project" value="InterPro"/>
</dbReference>
<comment type="similarity">
    <text evidence="1">Belongs to the sigma-70 factor family. ECF subfamily.</text>
</comment>
<dbReference type="InterPro" id="IPR013324">
    <property type="entry name" value="RNA_pol_sigma_r3/r4-like"/>
</dbReference>
<evidence type="ECO:0000313" key="8">
    <source>
        <dbReference type="Proteomes" id="UP000008956"/>
    </source>
</evidence>
<evidence type="ECO:0000256" key="4">
    <source>
        <dbReference type="ARBA" id="ARBA00023163"/>
    </source>
</evidence>
<evidence type="ECO:0000259" key="6">
    <source>
        <dbReference type="Pfam" id="PF08281"/>
    </source>
</evidence>
<dbReference type="Proteomes" id="UP000008956">
    <property type="component" value="Chromosome"/>
</dbReference>
<dbReference type="InterPro" id="IPR014284">
    <property type="entry name" value="RNA_pol_sigma-70_dom"/>
</dbReference>
<dbReference type="InterPro" id="IPR013325">
    <property type="entry name" value="RNA_pol_sigma_r2"/>
</dbReference>
<dbReference type="Gene3D" id="1.10.1740.10">
    <property type="match status" value="1"/>
</dbReference>
<dbReference type="PATRIC" id="fig|657313.3.peg.2466"/>
<dbReference type="HOGENOM" id="CLU_047691_3_1_9"/>
<dbReference type="AlphaFoldDB" id="D4LZ42"/>
<evidence type="ECO:0000313" key="7">
    <source>
        <dbReference type="EMBL" id="CBL27052.1"/>
    </source>
</evidence>
<reference evidence="7 8" key="1">
    <citation type="submission" date="2010-03" db="EMBL/GenBank/DDBJ databases">
        <title>The genome sequence of Ruminococcus torques L2-14.</title>
        <authorList>
            <consortium name="metaHIT consortium -- http://www.metahit.eu/"/>
            <person name="Pajon A."/>
            <person name="Turner K."/>
            <person name="Parkhill J."/>
            <person name="Duncan S."/>
            <person name="Flint H."/>
        </authorList>
    </citation>
    <scope>NUCLEOTIDE SEQUENCE [LARGE SCALE GENOMIC DNA]</scope>
    <source>
        <strain evidence="7 8">L2-14</strain>
    </source>
</reference>
<protein>
    <submittedName>
        <fullName evidence="7">RNA polymerase sigma factor, sigma-70 family</fullName>
    </submittedName>
</protein>
<feature type="domain" description="RNA polymerase sigma factor 70 region 4 type 2" evidence="6">
    <location>
        <begin position="120"/>
        <end position="168"/>
    </location>
</feature>
<dbReference type="PANTHER" id="PTHR43133">
    <property type="entry name" value="RNA POLYMERASE ECF-TYPE SIGMA FACTO"/>
    <property type="match status" value="1"/>
</dbReference>
<proteinExistence type="inferred from homology"/>